<dbReference type="SUPFAM" id="SSF50729">
    <property type="entry name" value="PH domain-like"/>
    <property type="match status" value="1"/>
</dbReference>
<evidence type="ECO:0000256" key="2">
    <source>
        <dbReference type="ARBA" id="ARBA00023055"/>
    </source>
</evidence>
<evidence type="ECO:0000256" key="1">
    <source>
        <dbReference type="ARBA" id="ARBA00022448"/>
    </source>
</evidence>
<keyword evidence="1" id="KW-0813">Transport</keyword>
<dbReference type="PANTHER" id="PTHR10972:SF141">
    <property type="entry name" value="OXYSTEROL-BINDING PROTEIN"/>
    <property type="match status" value="1"/>
</dbReference>
<protein>
    <recommendedName>
        <fullName evidence="4">PH domain-containing protein</fullName>
    </recommendedName>
</protein>
<keyword evidence="6" id="KW-1185">Reference proteome</keyword>
<dbReference type="InterPro" id="IPR000648">
    <property type="entry name" value="Oxysterol-bd"/>
</dbReference>
<proteinExistence type="predicted"/>
<accession>A0ABQ9JCQ5</accession>
<dbReference type="PROSITE" id="PS50003">
    <property type="entry name" value="PH_DOMAIN"/>
    <property type="match status" value="1"/>
</dbReference>
<evidence type="ECO:0000259" key="4">
    <source>
        <dbReference type="PROSITE" id="PS50003"/>
    </source>
</evidence>
<evidence type="ECO:0000313" key="5">
    <source>
        <dbReference type="EMBL" id="KAJ8975413.1"/>
    </source>
</evidence>
<dbReference type="CDD" id="cd13291">
    <property type="entry name" value="PH_ORP10_ORP11"/>
    <property type="match status" value="1"/>
</dbReference>
<keyword evidence="3" id="KW-0446">Lipid-binding</keyword>
<dbReference type="Pfam" id="PF00169">
    <property type="entry name" value="PH"/>
    <property type="match status" value="1"/>
</dbReference>
<evidence type="ECO:0000256" key="3">
    <source>
        <dbReference type="ARBA" id="ARBA00023121"/>
    </source>
</evidence>
<sequence length="229" mass="25553">MTHNKLVEVRNIFVYFSTISSQLWTCTPKQRQFSGQLYKYTNVMKGWQYRYFLVDANAGLLHYYLCEGEKPDGTVPRGSVHLAGAVICPSDEDSKTFTVNCASGDMLKLRAADARARQEWVNGLRAVAESHTKVLLDAISASSPPLPPREHLAVLDALGCVRSQLQQTRTGRFSPLPDDRICRQQVLHRPQPAAVEGHFCGFIALPHTVHEHTAAKSVCATGKNRVCYR</sequence>
<comment type="caution">
    <text evidence="5">The sequence shown here is derived from an EMBL/GenBank/DDBJ whole genome shotgun (WGS) entry which is preliminary data.</text>
</comment>
<feature type="domain" description="PH" evidence="4">
    <location>
        <begin position="30"/>
        <end position="129"/>
    </location>
</feature>
<reference evidence="5" key="1">
    <citation type="journal article" date="2023" name="Insect Mol. Biol.">
        <title>Genome sequencing provides insights into the evolution of gene families encoding plant cell wall-degrading enzymes in longhorned beetles.</title>
        <authorList>
            <person name="Shin N.R."/>
            <person name="Okamura Y."/>
            <person name="Kirsch R."/>
            <person name="Pauchet Y."/>
        </authorList>
    </citation>
    <scope>NUCLEOTIDE SEQUENCE</scope>
    <source>
        <strain evidence="5">MMC_N1</strain>
    </source>
</reference>
<gene>
    <name evidence="5" type="ORF">NQ317_012588</name>
</gene>
<dbReference type="InterPro" id="IPR001849">
    <property type="entry name" value="PH_domain"/>
</dbReference>
<dbReference type="Proteomes" id="UP001162164">
    <property type="component" value="Unassembled WGS sequence"/>
</dbReference>
<name>A0ABQ9JCQ5_9CUCU</name>
<organism evidence="5 6">
    <name type="scientific">Molorchus minor</name>
    <dbReference type="NCBI Taxonomy" id="1323400"/>
    <lineage>
        <taxon>Eukaryota</taxon>
        <taxon>Metazoa</taxon>
        <taxon>Ecdysozoa</taxon>
        <taxon>Arthropoda</taxon>
        <taxon>Hexapoda</taxon>
        <taxon>Insecta</taxon>
        <taxon>Pterygota</taxon>
        <taxon>Neoptera</taxon>
        <taxon>Endopterygota</taxon>
        <taxon>Coleoptera</taxon>
        <taxon>Polyphaga</taxon>
        <taxon>Cucujiformia</taxon>
        <taxon>Chrysomeloidea</taxon>
        <taxon>Cerambycidae</taxon>
        <taxon>Lamiinae</taxon>
        <taxon>Monochamini</taxon>
        <taxon>Molorchus</taxon>
    </lineage>
</organism>
<dbReference type="Gene3D" id="2.30.29.30">
    <property type="entry name" value="Pleckstrin-homology domain (PH domain)/Phosphotyrosine-binding domain (PTB)"/>
    <property type="match status" value="1"/>
</dbReference>
<dbReference type="InterPro" id="IPR011993">
    <property type="entry name" value="PH-like_dom_sf"/>
</dbReference>
<evidence type="ECO:0000313" key="6">
    <source>
        <dbReference type="Proteomes" id="UP001162164"/>
    </source>
</evidence>
<dbReference type="PANTHER" id="PTHR10972">
    <property type="entry name" value="OXYSTEROL-BINDING PROTEIN-RELATED"/>
    <property type="match status" value="1"/>
</dbReference>
<dbReference type="EMBL" id="JAPWTJ010000828">
    <property type="protein sequence ID" value="KAJ8975413.1"/>
    <property type="molecule type" value="Genomic_DNA"/>
</dbReference>
<dbReference type="SMART" id="SM00233">
    <property type="entry name" value="PH"/>
    <property type="match status" value="1"/>
</dbReference>
<keyword evidence="2" id="KW-0445">Lipid transport</keyword>